<dbReference type="Proteomes" id="UP000637239">
    <property type="component" value="Chromosome 1"/>
</dbReference>
<evidence type="ECO:0000313" key="1">
    <source>
        <dbReference type="EMBL" id="BCR82865.1"/>
    </source>
</evidence>
<sequence length="380" mass="42364">MLDLGDDASRREKCYTTITQLPAYVDPKQPPTKKSPFSAILSLPYIHTVETILPEALYSSIGESLNAKLQKPQYARVLMPLASLLEGEFFNAYIKIGKILMISEGRSGTDNVFSLRDGILRLELGKEIFERTGLAGKPIRGGGRKHAKERYLVELNLRLPSMLHGKKGFERIVWAFRNVLTESVAWLFCDLASESNDLPKDIGNTPLQKHQPQIIECDMARILHCEVLVPPSQMDITESTPSEDVQEHCNALSEWLAMVSLESPRVTANDTIDPYLSRYSVPDADDANPTNLISLKWHGFINSRWITQLLTALLVETSSQTAGAQSWFALSSNALGREAVDGKDGYTILSQLPNSHSSNPSRRQCICWEFVGTSNTLVMK</sequence>
<reference evidence="1" key="2">
    <citation type="submission" date="2021-02" db="EMBL/GenBank/DDBJ databases">
        <title>Aspergillus chevalieri M1 genome sequence.</title>
        <authorList>
            <person name="Kadooka C."/>
            <person name="Mori K."/>
            <person name="Futagami T."/>
        </authorList>
    </citation>
    <scope>NUCLEOTIDE SEQUENCE</scope>
    <source>
        <strain evidence="1">M1</strain>
    </source>
</reference>
<keyword evidence="2" id="KW-1185">Reference proteome</keyword>
<dbReference type="AlphaFoldDB" id="A0A7R7ZHQ3"/>
<dbReference type="Pfam" id="PF08584">
    <property type="entry name" value="Ribonuc_P_40"/>
    <property type="match status" value="1"/>
</dbReference>
<dbReference type="GO" id="GO:0000171">
    <property type="term" value="F:ribonuclease MRP activity"/>
    <property type="evidence" value="ECO:0007669"/>
    <property type="project" value="TreeGrafter"/>
</dbReference>
<dbReference type="EMBL" id="AP024416">
    <property type="protein sequence ID" value="BCR82865.1"/>
    <property type="molecule type" value="Genomic_DNA"/>
</dbReference>
<organism evidence="1 2">
    <name type="scientific">Aspergillus chevalieri</name>
    <name type="common">Eurotium chevalieri</name>
    <dbReference type="NCBI Taxonomy" id="182096"/>
    <lineage>
        <taxon>Eukaryota</taxon>
        <taxon>Fungi</taxon>
        <taxon>Dikarya</taxon>
        <taxon>Ascomycota</taxon>
        <taxon>Pezizomycotina</taxon>
        <taxon>Eurotiomycetes</taxon>
        <taxon>Eurotiomycetidae</taxon>
        <taxon>Eurotiales</taxon>
        <taxon>Aspergillaceae</taxon>
        <taxon>Aspergillus</taxon>
        <taxon>Aspergillus subgen. Aspergillus</taxon>
    </lineage>
</organism>
<dbReference type="GO" id="GO:0030681">
    <property type="term" value="C:multimeric ribonuclease P complex"/>
    <property type="evidence" value="ECO:0007669"/>
    <property type="project" value="TreeGrafter"/>
</dbReference>
<gene>
    <name evidence="1" type="ORF">ACHE_10267S</name>
</gene>
<dbReference type="KEGG" id="ache:ACHE_10267S"/>
<accession>A0A7R7ZHQ3</accession>
<reference evidence="1" key="1">
    <citation type="submission" date="2021-01" db="EMBL/GenBank/DDBJ databases">
        <authorList>
            <consortium name="Aspergillus chevalieri M1 genome sequencing consortium"/>
            <person name="Kazuki M."/>
            <person name="Futagami T."/>
        </authorList>
    </citation>
    <scope>NUCLEOTIDE SEQUENCE</scope>
    <source>
        <strain evidence="1">M1</strain>
    </source>
</reference>
<dbReference type="RefSeq" id="XP_043131387.1">
    <property type="nucleotide sequence ID" value="XM_043277375.1"/>
</dbReference>
<name>A0A7R7ZHQ3_ASPCH</name>
<proteinExistence type="predicted"/>
<dbReference type="InterPro" id="IPR013893">
    <property type="entry name" value="RNase_P_Rpp40"/>
</dbReference>
<dbReference type="PANTHER" id="PTHR15396">
    <property type="entry name" value="RIBONUCLEASE P PROTEIN SUBUNIT P40"/>
    <property type="match status" value="1"/>
</dbReference>
<dbReference type="GO" id="GO:0004526">
    <property type="term" value="F:ribonuclease P activity"/>
    <property type="evidence" value="ECO:0007669"/>
    <property type="project" value="TreeGrafter"/>
</dbReference>
<dbReference type="GeneID" id="66977224"/>
<evidence type="ECO:0000313" key="2">
    <source>
        <dbReference type="Proteomes" id="UP000637239"/>
    </source>
</evidence>
<dbReference type="GO" id="GO:0001682">
    <property type="term" value="P:tRNA 5'-leader removal"/>
    <property type="evidence" value="ECO:0007669"/>
    <property type="project" value="InterPro"/>
</dbReference>
<protein>
    <submittedName>
        <fullName evidence="1">Uncharacterized protein</fullName>
    </submittedName>
</protein>
<dbReference type="PANTHER" id="PTHR15396:SF1">
    <property type="entry name" value="RIBONUCLEASE P PROTEIN SUBUNIT P40"/>
    <property type="match status" value="1"/>
</dbReference>
<dbReference type="GO" id="GO:0000172">
    <property type="term" value="C:ribonuclease MRP complex"/>
    <property type="evidence" value="ECO:0007669"/>
    <property type="project" value="TreeGrafter"/>
</dbReference>
<dbReference type="GO" id="GO:0000447">
    <property type="term" value="P:endonucleolytic cleavage in ITS1 to separate SSU-rRNA from 5.8S rRNA and LSU-rRNA from tricistronic rRNA transcript (SSU-rRNA, 5.8S rRNA, LSU-rRNA)"/>
    <property type="evidence" value="ECO:0007669"/>
    <property type="project" value="TreeGrafter"/>
</dbReference>